<organism evidence="1 2">
    <name type="scientific">Hominisplanchenecus murintestinalis</name>
    <dbReference type="NCBI Taxonomy" id="2941517"/>
    <lineage>
        <taxon>Bacteria</taxon>
        <taxon>Bacillati</taxon>
        <taxon>Bacillota</taxon>
        <taxon>Clostridia</taxon>
        <taxon>Lachnospirales</taxon>
        <taxon>Lachnospiraceae</taxon>
        <taxon>Hominisplanchenecus</taxon>
    </lineage>
</organism>
<dbReference type="EMBL" id="SRZB01000093">
    <property type="protein sequence ID" value="TGX96090.1"/>
    <property type="molecule type" value="Genomic_DNA"/>
</dbReference>
<reference evidence="1" key="1">
    <citation type="submission" date="2019-04" db="EMBL/GenBank/DDBJ databases">
        <title>Microbes associate with the intestines of laboratory mice.</title>
        <authorList>
            <person name="Navarre W."/>
            <person name="Wong E."/>
            <person name="Huang K."/>
            <person name="Tropini C."/>
            <person name="Ng K."/>
            <person name="Yu B."/>
        </authorList>
    </citation>
    <scope>NUCLEOTIDE SEQUENCE</scope>
    <source>
        <strain evidence="1">NM72_1-8</strain>
    </source>
</reference>
<evidence type="ECO:0000313" key="1">
    <source>
        <dbReference type="EMBL" id="TGX96090.1"/>
    </source>
</evidence>
<protein>
    <submittedName>
        <fullName evidence="1">Uncharacterized protein</fullName>
    </submittedName>
</protein>
<comment type="caution">
    <text evidence="1">The sequence shown here is derived from an EMBL/GenBank/DDBJ whole genome shotgun (WGS) entry which is preliminary data.</text>
</comment>
<evidence type="ECO:0000313" key="2">
    <source>
        <dbReference type="Proteomes" id="UP000307720"/>
    </source>
</evidence>
<name>A0AC61QVZ1_9FIRM</name>
<sequence>MLINGIDISRYGAKQMKVTPGKRTVANESEMAGGLFVPVMCTPEIGLKEYEIAVAVHGDSREEIWRHTDMVVALFGRGPAAVKLDGFTSTFQLSLSGVRQEEYGPKLDRWHTLILECKGYECGEEVVRTFGSTRLIDTMENGVNEDYKFELQVELPIMQGMRPALLGIKIEQVYVVESGDVTNEYEFIGKCAPIWGELKISGVCMNRSGESLGPVEISAWGDETSIEIEKGTGIAVGDSANGWSDDMAGFTVDMPSPPVCVGSTGKYPESQRIFFKWKFYRPPADERQGQWVRYRRIRHTLSYTPIYI</sequence>
<proteinExistence type="predicted"/>
<keyword evidence="2" id="KW-1185">Reference proteome</keyword>
<gene>
    <name evidence="1" type="ORF">E5357_17445</name>
</gene>
<dbReference type="Proteomes" id="UP000307720">
    <property type="component" value="Unassembled WGS sequence"/>
</dbReference>
<accession>A0AC61QVZ1</accession>